<feature type="non-terminal residue" evidence="1">
    <location>
        <position position="1"/>
    </location>
</feature>
<comment type="caution">
    <text evidence="1">The sequence shown here is derived from an EMBL/GenBank/DDBJ whole genome shotgun (WGS) entry which is preliminary data.</text>
</comment>
<dbReference type="AlphaFoldDB" id="A0A0F8ZZN8"/>
<protein>
    <submittedName>
        <fullName evidence="1">Uncharacterized protein</fullName>
    </submittedName>
</protein>
<accession>A0A0F8ZZN8</accession>
<proteinExistence type="predicted"/>
<sequence length="56" mass="6077">DIIIQDLGDRITQIENRLNISDLTPEPPGDLYSCSYKESKECLGGLSGINKDGPIA</sequence>
<name>A0A0F8ZZN8_9ZZZZ</name>
<organism evidence="1">
    <name type="scientific">marine sediment metagenome</name>
    <dbReference type="NCBI Taxonomy" id="412755"/>
    <lineage>
        <taxon>unclassified sequences</taxon>
        <taxon>metagenomes</taxon>
        <taxon>ecological metagenomes</taxon>
    </lineage>
</organism>
<evidence type="ECO:0000313" key="1">
    <source>
        <dbReference type="EMBL" id="KKK99338.1"/>
    </source>
</evidence>
<dbReference type="EMBL" id="LAZR01045247">
    <property type="protein sequence ID" value="KKK99338.1"/>
    <property type="molecule type" value="Genomic_DNA"/>
</dbReference>
<gene>
    <name evidence="1" type="ORF">LCGC14_2633760</name>
</gene>
<reference evidence="1" key="1">
    <citation type="journal article" date="2015" name="Nature">
        <title>Complex archaea that bridge the gap between prokaryotes and eukaryotes.</title>
        <authorList>
            <person name="Spang A."/>
            <person name="Saw J.H."/>
            <person name="Jorgensen S.L."/>
            <person name="Zaremba-Niedzwiedzka K."/>
            <person name="Martijn J."/>
            <person name="Lind A.E."/>
            <person name="van Eijk R."/>
            <person name="Schleper C."/>
            <person name="Guy L."/>
            <person name="Ettema T.J."/>
        </authorList>
    </citation>
    <scope>NUCLEOTIDE SEQUENCE</scope>
</reference>